<dbReference type="CDD" id="cd18622">
    <property type="entry name" value="GH32_Inu-like"/>
    <property type="match status" value="1"/>
</dbReference>
<dbReference type="AlphaFoldDB" id="A0AAI8VAF2"/>
<dbReference type="Pfam" id="PF08244">
    <property type="entry name" value="Glyco_hydro_32C"/>
    <property type="match status" value="1"/>
</dbReference>
<keyword evidence="2 4" id="KW-0378">Hydrolase</keyword>
<dbReference type="InterPro" id="IPR013148">
    <property type="entry name" value="Glyco_hydro_32_N"/>
</dbReference>
<feature type="domain" description="Glycosyl hydrolase family 32 C-terminal" evidence="6">
    <location>
        <begin position="422"/>
        <end position="496"/>
    </location>
</feature>
<dbReference type="PROSITE" id="PS00609">
    <property type="entry name" value="GLYCOSYL_HYDROL_F32"/>
    <property type="match status" value="1"/>
</dbReference>
<accession>A0AAI8VAF2</accession>
<feature type="domain" description="Glycosyl hydrolase family 32 N-terminal" evidence="5">
    <location>
        <begin position="43"/>
        <end position="329"/>
    </location>
</feature>
<dbReference type="Proteomes" id="UP001295740">
    <property type="component" value="Unassembled WGS sequence"/>
</dbReference>
<evidence type="ECO:0000259" key="5">
    <source>
        <dbReference type="Pfam" id="PF00251"/>
    </source>
</evidence>
<comment type="similarity">
    <text evidence="1 4">Belongs to the glycosyl hydrolase 32 family.</text>
</comment>
<dbReference type="Pfam" id="PF00251">
    <property type="entry name" value="Glyco_hydro_32N"/>
    <property type="match status" value="1"/>
</dbReference>
<proteinExistence type="inferred from homology"/>
<dbReference type="SUPFAM" id="SSF49899">
    <property type="entry name" value="Concanavalin A-like lectins/glucanases"/>
    <property type="match status" value="1"/>
</dbReference>
<dbReference type="Gene3D" id="2.60.120.560">
    <property type="entry name" value="Exo-inulinase, domain 1"/>
    <property type="match status" value="1"/>
</dbReference>
<evidence type="ECO:0000256" key="2">
    <source>
        <dbReference type="ARBA" id="ARBA00022801"/>
    </source>
</evidence>
<evidence type="ECO:0000313" key="7">
    <source>
        <dbReference type="EMBL" id="CAJ2500771.1"/>
    </source>
</evidence>
<comment type="caution">
    <text evidence="7">The sequence shown here is derived from an EMBL/GenBank/DDBJ whole genome shotgun (WGS) entry which is preliminary data.</text>
</comment>
<evidence type="ECO:0000256" key="4">
    <source>
        <dbReference type="RuleBase" id="RU362110"/>
    </source>
</evidence>
<reference evidence="7" key="1">
    <citation type="submission" date="2023-10" db="EMBL/GenBank/DDBJ databases">
        <authorList>
            <person name="Hackl T."/>
        </authorList>
    </citation>
    <scope>NUCLEOTIDE SEQUENCE</scope>
</reference>
<dbReference type="GO" id="GO:0000324">
    <property type="term" value="C:fungal-type vacuole"/>
    <property type="evidence" value="ECO:0007669"/>
    <property type="project" value="TreeGrafter"/>
</dbReference>
<dbReference type="EMBL" id="CAUWAG010000003">
    <property type="protein sequence ID" value="CAJ2500771.1"/>
    <property type="molecule type" value="Genomic_DNA"/>
</dbReference>
<organism evidence="7 8">
    <name type="scientific">Anthostomella pinea</name>
    <dbReference type="NCBI Taxonomy" id="933095"/>
    <lineage>
        <taxon>Eukaryota</taxon>
        <taxon>Fungi</taxon>
        <taxon>Dikarya</taxon>
        <taxon>Ascomycota</taxon>
        <taxon>Pezizomycotina</taxon>
        <taxon>Sordariomycetes</taxon>
        <taxon>Xylariomycetidae</taxon>
        <taxon>Xylariales</taxon>
        <taxon>Xylariaceae</taxon>
        <taxon>Anthostomella</taxon>
    </lineage>
</organism>
<dbReference type="PANTHER" id="PTHR42800:SF2">
    <property type="entry name" value="INVERTASE-RELATED"/>
    <property type="match status" value="1"/>
</dbReference>
<dbReference type="InterPro" id="IPR018053">
    <property type="entry name" value="Glyco_hydro_32_AS"/>
</dbReference>
<dbReference type="SUPFAM" id="SSF75005">
    <property type="entry name" value="Arabinanase/levansucrase/invertase"/>
    <property type="match status" value="1"/>
</dbReference>
<evidence type="ECO:0000259" key="6">
    <source>
        <dbReference type="Pfam" id="PF08244"/>
    </source>
</evidence>
<dbReference type="Gene3D" id="2.115.10.20">
    <property type="entry name" value="Glycosyl hydrolase domain, family 43"/>
    <property type="match status" value="1"/>
</dbReference>
<dbReference type="SMART" id="SM00640">
    <property type="entry name" value="Glyco_32"/>
    <property type="match status" value="1"/>
</dbReference>
<dbReference type="InterPro" id="IPR023296">
    <property type="entry name" value="Glyco_hydro_beta-prop_sf"/>
</dbReference>
<dbReference type="InterPro" id="IPR001362">
    <property type="entry name" value="Glyco_hydro_32"/>
</dbReference>
<evidence type="ECO:0000256" key="1">
    <source>
        <dbReference type="ARBA" id="ARBA00009902"/>
    </source>
</evidence>
<protein>
    <submittedName>
        <fullName evidence="7">Uu.00g036240.m01.CDS01</fullName>
    </submittedName>
</protein>
<dbReference type="GO" id="GO:0005987">
    <property type="term" value="P:sucrose catabolic process"/>
    <property type="evidence" value="ECO:0007669"/>
    <property type="project" value="TreeGrafter"/>
</dbReference>
<keyword evidence="3 4" id="KW-0326">Glycosidase</keyword>
<dbReference type="InterPro" id="IPR013320">
    <property type="entry name" value="ConA-like_dom_sf"/>
</dbReference>
<dbReference type="PANTHER" id="PTHR42800">
    <property type="entry name" value="EXOINULINASE INUD (AFU_ORTHOLOGUE AFUA_5G00480)"/>
    <property type="match status" value="1"/>
</dbReference>
<evidence type="ECO:0000313" key="8">
    <source>
        <dbReference type="Proteomes" id="UP001295740"/>
    </source>
</evidence>
<keyword evidence="8" id="KW-1185">Reference proteome</keyword>
<sequence>MFAFVAVAAKVTSQSVSTYVNPAVPTGEPVPGDYTGPLRPQIHFSPPQNFMNDPNGMFLDANGTWHLYYQYNPTGIVGGNQHWGHATSTDFYHWVNQPIALFPPEETVYVFSGSAVVDVNNTSGFFPDQDNGVVAIFTLAHGYYGPQTQNIAYSHDGGYTFEYYDGNPVIASNSSQFRDPKVIRYDDYCVAVIAYSQEFVVGIYNSPDLKNWTLASNFARHGLLGAQYECPNLVKMPVRDSNGSMVDSKYVLAISIQPGAPLGGSITEYFPGDFNGTHFTPLGSATRLTDFAKDNYAAQFFHGIPDAQNATVPTGILEGWRSVTTLPRDNYLKNATRIGLVMANELCDLSPVLDASLNQSTIGNGSVTVDYSTVDSGALYIDANVTGINTTLVTPDSTLNLSFTSPASGETLQSGFFFGGDNPFFINRGLIRGFDNVFFTDKFSTANIYSDGSGSLASWRMQAVIDRSILEVFVNGGDQAGTVLFYPTQPLSLLHLATRDLPTGAKVSVSVLALKSAWAEYENEQGTVVGNATRTTNSTGRQDMIYETEFLV</sequence>
<dbReference type="InterPro" id="IPR013189">
    <property type="entry name" value="Glyco_hydro_32_C"/>
</dbReference>
<evidence type="ECO:0000256" key="3">
    <source>
        <dbReference type="ARBA" id="ARBA00023295"/>
    </source>
</evidence>
<gene>
    <name evidence="7" type="ORF">KHLLAP_LOCUS1239</name>
</gene>
<dbReference type="GO" id="GO:0004575">
    <property type="term" value="F:sucrose alpha-glucosidase activity"/>
    <property type="evidence" value="ECO:0007669"/>
    <property type="project" value="TreeGrafter"/>
</dbReference>
<name>A0AAI8VAF2_9PEZI</name>